<evidence type="ECO:0000313" key="3">
    <source>
        <dbReference type="Proteomes" id="UP000183810"/>
    </source>
</evidence>
<dbReference type="EMBL" id="CP018082">
    <property type="protein sequence ID" value="APE35171.1"/>
    <property type="molecule type" value="Genomic_DNA"/>
</dbReference>
<dbReference type="KEGG" id="nsl:BOX37_15810"/>
<dbReference type="Proteomes" id="UP000183810">
    <property type="component" value="Chromosome"/>
</dbReference>
<feature type="transmembrane region" description="Helical" evidence="1">
    <location>
        <begin position="12"/>
        <end position="29"/>
    </location>
</feature>
<organism evidence="2 3">
    <name type="scientific">Nocardia mangyaensis</name>
    <dbReference type="NCBI Taxonomy" id="2213200"/>
    <lineage>
        <taxon>Bacteria</taxon>
        <taxon>Bacillati</taxon>
        <taxon>Actinomycetota</taxon>
        <taxon>Actinomycetes</taxon>
        <taxon>Mycobacteriales</taxon>
        <taxon>Nocardiaceae</taxon>
        <taxon>Nocardia</taxon>
    </lineage>
</organism>
<name>A0A1J0VSZ6_9NOCA</name>
<dbReference type="AlphaFoldDB" id="A0A1J0VSZ6"/>
<keyword evidence="1" id="KW-0812">Transmembrane</keyword>
<gene>
    <name evidence="2" type="ORF">BOX37_15810</name>
</gene>
<proteinExistence type="predicted"/>
<keyword evidence="1" id="KW-1133">Transmembrane helix</keyword>
<feature type="transmembrane region" description="Helical" evidence="1">
    <location>
        <begin position="35"/>
        <end position="51"/>
    </location>
</feature>
<evidence type="ECO:0000256" key="1">
    <source>
        <dbReference type="SAM" id="Phobius"/>
    </source>
</evidence>
<keyword evidence="1" id="KW-0472">Membrane</keyword>
<reference evidence="2" key="1">
    <citation type="submission" date="2016-11" db="EMBL/GenBank/DDBJ databases">
        <authorList>
            <person name="Jaros S."/>
            <person name="Januszkiewicz K."/>
            <person name="Wedrychowicz H."/>
        </authorList>
    </citation>
    <scope>NUCLEOTIDE SEQUENCE [LARGE SCALE GENOMIC DNA]</scope>
    <source>
        <strain evidence="2">Y48</strain>
    </source>
</reference>
<dbReference type="RefSeq" id="WP_071928357.1">
    <property type="nucleotide sequence ID" value="NZ_CP018082.1"/>
</dbReference>
<protein>
    <submittedName>
        <fullName evidence="2">Uncharacterized protein</fullName>
    </submittedName>
</protein>
<sequence length="70" mass="7404">MIGDMSGQTSTNRLLGLFGGVAIIMLLANWSLMRAVAFAVIWSIAAVVLLVRDRRRAAQSPATNSSAIDG</sequence>
<dbReference type="OrthoDB" id="4571475at2"/>
<evidence type="ECO:0000313" key="2">
    <source>
        <dbReference type="EMBL" id="APE35171.1"/>
    </source>
</evidence>
<accession>A0A1J0VSZ6</accession>
<keyword evidence="3" id="KW-1185">Reference proteome</keyword>